<evidence type="ECO:0000313" key="2">
    <source>
        <dbReference type="EMBL" id="AFH75138.1"/>
    </source>
</evidence>
<sequence>MARRCAALPGVAAARRARAFSRDASRAVRRRWTVSMFCMASGSPRWWPAGGGFGCLGVKSLVMGCGPRLERMNDLTPEQRLEKHRAVRDWLGWQYRQAQKTVNDLERQIDADRHRAEKARQERSWKVQPERAGRPAMLHRGGCSLFKTELGYLNREEALIALEEEGLEACEVCRPEVDLRG</sequence>
<accession>I0CEC5</accession>
<proteinExistence type="predicted"/>
<feature type="coiled-coil region" evidence="1">
    <location>
        <begin position="95"/>
        <end position="122"/>
    </location>
</feature>
<dbReference type="InterPro" id="IPR046200">
    <property type="entry name" value="DUF6233"/>
</dbReference>
<dbReference type="Pfam" id="PF19746">
    <property type="entry name" value="DUF6233"/>
    <property type="match status" value="1"/>
</dbReference>
<dbReference type="EMBL" id="JQ340175">
    <property type="protein sequence ID" value="AFH75138.1"/>
    <property type="molecule type" value="Genomic_DNA"/>
</dbReference>
<keyword evidence="1" id="KW-0175">Coiled coil</keyword>
<organism evidence="2">
    <name type="scientific">Streptomyces sp. W75</name>
    <dbReference type="NCBI Taxonomy" id="1170711"/>
    <lineage>
        <taxon>Bacteria</taxon>
        <taxon>Bacillati</taxon>
        <taxon>Actinomycetota</taxon>
        <taxon>Actinomycetes</taxon>
        <taxon>Kitasatosporales</taxon>
        <taxon>Streptomycetaceae</taxon>
        <taxon>Streptomyces</taxon>
    </lineage>
</organism>
<protein>
    <submittedName>
        <fullName evidence="2">Uncharacterized protein</fullName>
    </submittedName>
</protein>
<keyword evidence="2" id="KW-0614">Plasmid</keyword>
<dbReference type="AlphaFoldDB" id="I0CEC5"/>
<reference evidence="2" key="1">
    <citation type="submission" date="2011-12" db="EMBL/GenBank/DDBJ databases">
        <title>Complete nucleotide sequence of Streptomyces circular plasmid pCQ4.</title>
        <authorList>
            <person name="Cheng Q."/>
            <person name="Tian X."/>
            <person name="Qin Z."/>
        </authorList>
    </citation>
    <scope>NUCLEOTIDE SEQUENCE</scope>
    <source>
        <strain evidence="2">W75</strain>
        <plasmid evidence="2">pCQ4</plasmid>
    </source>
</reference>
<name>I0CEC5_9ACTN</name>
<geneLocation type="plasmid" evidence="2">
    <name>pCQ4</name>
</geneLocation>
<gene>
    <name evidence="2" type="ORF">pCQ4.13</name>
</gene>
<evidence type="ECO:0000256" key="1">
    <source>
        <dbReference type="SAM" id="Coils"/>
    </source>
</evidence>